<dbReference type="InterPro" id="IPR032466">
    <property type="entry name" value="Metal_Hydrolase"/>
</dbReference>
<dbReference type="InterPro" id="IPR051607">
    <property type="entry name" value="Metallo-dep_hydrolases"/>
</dbReference>
<dbReference type="InterPro" id="IPR055156">
    <property type="entry name" value="HutF-like_N"/>
</dbReference>
<protein>
    <submittedName>
        <fullName evidence="7">Formimidoylglutamate deiminase</fullName>
        <ecNumber evidence="7">3.5.3.13</ecNumber>
    </submittedName>
</protein>
<name>A0A6L6IX00_9RHOB</name>
<dbReference type="SUPFAM" id="SSF51338">
    <property type="entry name" value="Composite domain of metallo-dependent hydrolases"/>
    <property type="match status" value="1"/>
</dbReference>
<evidence type="ECO:0000256" key="2">
    <source>
        <dbReference type="ARBA" id="ARBA00022723"/>
    </source>
</evidence>
<proteinExistence type="predicted"/>
<feature type="domain" description="Formimidoylglutamate deiminase N-terminal" evidence="6">
    <location>
        <begin position="1"/>
        <end position="38"/>
    </location>
</feature>
<evidence type="ECO:0000313" key="8">
    <source>
        <dbReference type="Proteomes" id="UP000478740"/>
    </source>
</evidence>
<dbReference type="Gene3D" id="2.30.40.10">
    <property type="entry name" value="Urease, subunit C, domain 1"/>
    <property type="match status" value="1"/>
</dbReference>
<evidence type="ECO:0000256" key="4">
    <source>
        <dbReference type="ARBA" id="ARBA00022833"/>
    </source>
</evidence>
<dbReference type="EC" id="3.5.3.13" evidence="7"/>
<dbReference type="InterPro" id="IPR010252">
    <property type="entry name" value="HutF"/>
</dbReference>
<dbReference type="AlphaFoldDB" id="A0A6L6IX00"/>
<dbReference type="InterPro" id="IPR006680">
    <property type="entry name" value="Amidohydro-rel"/>
</dbReference>
<gene>
    <name evidence="7" type="ORF">GL284_12290</name>
</gene>
<dbReference type="NCBIfam" id="TIGR02022">
    <property type="entry name" value="hutF"/>
    <property type="match status" value="1"/>
</dbReference>
<dbReference type="GO" id="GO:0046872">
    <property type="term" value="F:metal ion binding"/>
    <property type="evidence" value="ECO:0007669"/>
    <property type="project" value="UniProtKB-KW"/>
</dbReference>
<comment type="cofactor">
    <cofactor evidence="1">
        <name>Zn(2+)</name>
        <dbReference type="ChEBI" id="CHEBI:29105"/>
    </cofactor>
</comment>
<dbReference type="GO" id="GO:0050416">
    <property type="term" value="F:formimidoylglutamate deiminase activity"/>
    <property type="evidence" value="ECO:0007669"/>
    <property type="project" value="UniProtKB-EC"/>
</dbReference>
<dbReference type="GO" id="GO:0019239">
    <property type="term" value="F:deaminase activity"/>
    <property type="evidence" value="ECO:0007669"/>
    <property type="project" value="TreeGrafter"/>
</dbReference>
<dbReference type="Gene3D" id="3.20.20.140">
    <property type="entry name" value="Metal-dependent hydrolases"/>
    <property type="match status" value="1"/>
</dbReference>
<sequence>MEKIWAERALLPEGWAENVCVTVDQGRISGVETGVTGGPRVGLLLPAMANLHSHAFQRAMAGLSEAKGPEPRDTFWTWRQIMYRFLDLLTPEDVEAIAALVQMEMLEAGYATNVEFHYLHHRPGAGHYDNIAEMAARISAAARRTGIGLTLLPVHYQFGGVDRRALAPGQDRFGTTPEEFLRLLDGAEATLRDLPADAGIGVAPHSLRAVSPEGLAICTTLRPDRPLHMHLAEQIPEVDEISAAYGRRPVEWLLDNQAVDRRWTLIHLTHMTEDETRRLAATGAVAGLCPITESSLGDGIFNGTIWAGSQGRYGFGSDSNIRISLTEEMRTLEYSQRLRDRGRAILAVPGKTTGRVIYDAGLDGGATAAGRDTGAIRPGLWADLVAIDTANPVMVGRKGDQMLDSLIFSGHDGLVTDTWSAGRHVVKDGRHMDHDAIIADYMATISRLEDRM</sequence>
<evidence type="ECO:0000256" key="3">
    <source>
        <dbReference type="ARBA" id="ARBA00022801"/>
    </source>
</evidence>
<feature type="domain" description="Amidohydrolase-related" evidence="5">
    <location>
        <begin position="44"/>
        <end position="424"/>
    </location>
</feature>
<organism evidence="7 8">
    <name type="scientific">Paracoccus shanxieyensis</name>
    <dbReference type="NCBI Taxonomy" id="2675752"/>
    <lineage>
        <taxon>Bacteria</taxon>
        <taxon>Pseudomonadati</taxon>
        <taxon>Pseudomonadota</taxon>
        <taxon>Alphaproteobacteria</taxon>
        <taxon>Rhodobacterales</taxon>
        <taxon>Paracoccaceae</taxon>
        <taxon>Paracoccus</taxon>
    </lineage>
</organism>
<evidence type="ECO:0000259" key="5">
    <source>
        <dbReference type="Pfam" id="PF01979"/>
    </source>
</evidence>
<dbReference type="PANTHER" id="PTHR11271">
    <property type="entry name" value="GUANINE DEAMINASE"/>
    <property type="match status" value="1"/>
</dbReference>
<evidence type="ECO:0000259" key="6">
    <source>
        <dbReference type="Pfam" id="PF22429"/>
    </source>
</evidence>
<dbReference type="GO" id="GO:0005829">
    <property type="term" value="C:cytosol"/>
    <property type="evidence" value="ECO:0007669"/>
    <property type="project" value="TreeGrafter"/>
</dbReference>
<dbReference type="NCBIfam" id="NF006684">
    <property type="entry name" value="PRK09229.1-5"/>
    <property type="match status" value="1"/>
</dbReference>
<accession>A0A6L6IX00</accession>
<dbReference type="PANTHER" id="PTHR11271:SF48">
    <property type="entry name" value="AMIDOHYDROLASE-RELATED DOMAIN-CONTAINING PROTEIN"/>
    <property type="match status" value="1"/>
</dbReference>
<evidence type="ECO:0000313" key="7">
    <source>
        <dbReference type="EMBL" id="MTH65045.1"/>
    </source>
</evidence>
<evidence type="ECO:0000256" key="1">
    <source>
        <dbReference type="ARBA" id="ARBA00001947"/>
    </source>
</evidence>
<dbReference type="InterPro" id="IPR011059">
    <property type="entry name" value="Metal-dep_hydrolase_composite"/>
</dbReference>
<dbReference type="Pfam" id="PF01979">
    <property type="entry name" value="Amidohydro_1"/>
    <property type="match status" value="1"/>
</dbReference>
<keyword evidence="4" id="KW-0862">Zinc</keyword>
<dbReference type="RefSeq" id="WP_155044924.1">
    <property type="nucleotide sequence ID" value="NZ_WMIH01000010.1"/>
</dbReference>
<comment type="caution">
    <text evidence="7">The sequence shown here is derived from an EMBL/GenBank/DDBJ whole genome shotgun (WGS) entry which is preliminary data.</text>
</comment>
<keyword evidence="2" id="KW-0479">Metal-binding</keyword>
<dbReference type="Proteomes" id="UP000478740">
    <property type="component" value="Unassembled WGS sequence"/>
</dbReference>
<dbReference type="SUPFAM" id="SSF51556">
    <property type="entry name" value="Metallo-dependent hydrolases"/>
    <property type="match status" value="1"/>
</dbReference>
<dbReference type="EMBL" id="WMII01000010">
    <property type="protein sequence ID" value="MTH65045.1"/>
    <property type="molecule type" value="Genomic_DNA"/>
</dbReference>
<keyword evidence="8" id="KW-1185">Reference proteome</keyword>
<dbReference type="Pfam" id="PF22429">
    <property type="entry name" value="HutF_N"/>
    <property type="match status" value="1"/>
</dbReference>
<keyword evidence="3 7" id="KW-0378">Hydrolase</keyword>
<reference evidence="7 8" key="1">
    <citation type="submission" date="2019-11" db="EMBL/GenBank/DDBJ databases">
        <authorList>
            <person name="Dong K."/>
        </authorList>
    </citation>
    <scope>NUCLEOTIDE SEQUENCE [LARGE SCALE GENOMIC DNA]</scope>
    <source>
        <strain evidence="7 8">DK608</strain>
    </source>
</reference>